<keyword evidence="6 7" id="KW-0472">Membrane</keyword>
<dbReference type="Pfam" id="PF21082">
    <property type="entry name" value="MS_channel_3rd"/>
    <property type="match status" value="1"/>
</dbReference>
<dbReference type="Pfam" id="PF00924">
    <property type="entry name" value="MS_channel_2nd"/>
    <property type="match status" value="1"/>
</dbReference>
<dbReference type="EMBL" id="FUXM01000034">
    <property type="protein sequence ID" value="SKA18814.1"/>
    <property type="molecule type" value="Genomic_DNA"/>
</dbReference>
<dbReference type="PANTHER" id="PTHR30460:SF0">
    <property type="entry name" value="MODERATE CONDUCTANCE MECHANOSENSITIVE CHANNEL YBIO"/>
    <property type="match status" value="1"/>
</dbReference>
<reference evidence="12" key="1">
    <citation type="submission" date="2017-02" db="EMBL/GenBank/DDBJ databases">
        <authorList>
            <person name="Varghese N."/>
            <person name="Submissions S."/>
        </authorList>
    </citation>
    <scope>NUCLEOTIDE SEQUENCE [LARGE SCALE GENOMIC DNA]</scope>
    <source>
        <strain evidence="12">DSM 16521</strain>
    </source>
</reference>
<evidence type="ECO:0000259" key="10">
    <source>
        <dbReference type="Pfam" id="PF21088"/>
    </source>
</evidence>
<keyword evidence="12" id="KW-1185">Reference proteome</keyword>
<evidence type="ECO:0000313" key="12">
    <source>
        <dbReference type="Proteomes" id="UP000189933"/>
    </source>
</evidence>
<feature type="transmembrane region" description="Helical" evidence="7">
    <location>
        <begin position="54"/>
        <end position="72"/>
    </location>
</feature>
<feature type="domain" description="Mechanosensitive ion channel transmembrane helices 2/3" evidence="10">
    <location>
        <begin position="58"/>
        <end position="98"/>
    </location>
</feature>
<evidence type="ECO:0000256" key="6">
    <source>
        <dbReference type="ARBA" id="ARBA00023136"/>
    </source>
</evidence>
<evidence type="ECO:0000256" key="5">
    <source>
        <dbReference type="ARBA" id="ARBA00022989"/>
    </source>
</evidence>
<name>A0A1T4RS67_9FIRM</name>
<feature type="domain" description="Mechanosensitive ion channel MscS C-terminal" evidence="9">
    <location>
        <begin position="170"/>
        <end position="255"/>
    </location>
</feature>
<organism evidence="11 12">
    <name type="scientific">Carboxydocella sporoproducens DSM 16521</name>
    <dbReference type="NCBI Taxonomy" id="1121270"/>
    <lineage>
        <taxon>Bacteria</taxon>
        <taxon>Bacillati</taxon>
        <taxon>Bacillota</taxon>
        <taxon>Clostridia</taxon>
        <taxon>Eubacteriales</taxon>
        <taxon>Clostridiales Family XVI. Incertae Sedis</taxon>
        <taxon>Carboxydocella</taxon>
    </lineage>
</organism>
<feature type="transmembrane region" description="Helical" evidence="7">
    <location>
        <begin position="16"/>
        <end position="33"/>
    </location>
</feature>
<dbReference type="OrthoDB" id="9809206at2"/>
<protein>
    <submittedName>
        <fullName evidence="11">Small conductance mechanosensitive channel</fullName>
    </submittedName>
</protein>
<dbReference type="GO" id="GO:0005886">
    <property type="term" value="C:plasma membrane"/>
    <property type="evidence" value="ECO:0007669"/>
    <property type="project" value="UniProtKB-SubCell"/>
</dbReference>
<dbReference type="Gene3D" id="3.30.70.100">
    <property type="match status" value="1"/>
</dbReference>
<keyword evidence="3" id="KW-1003">Cell membrane</keyword>
<comment type="similarity">
    <text evidence="2">Belongs to the MscS (TC 1.A.23) family.</text>
</comment>
<dbReference type="InterPro" id="IPR011014">
    <property type="entry name" value="MscS_channel_TM-2"/>
</dbReference>
<dbReference type="Pfam" id="PF21088">
    <property type="entry name" value="MS_channel_1st"/>
    <property type="match status" value="1"/>
</dbReference>
<dbReference type="RefSeq" id="WP_107754204.1">
    <property type="nucleotide sequence ID" value="NZ_FUXM01000034.1"/>
</dbReference>
<dbReference type="InterPro" id="IPR045276">
    <property type="entry name" value="YbiO_bact"/>
</dbReference>
<evidence type="ECO:0000256" key="7">
    <source>
        <dbReference type="SAM" id="Phobius"/>
    </source>
</evidence>
<dbReference type="SUPFAM" id="SSF82861">
    <property type="entry name" value="Mechanosensitive channel protein MscS (YggB), transmembrane region"/>
    <property type="match status" value="1"/>
</dbReference>
<dbReference type="Gene3D" id="2.30.30.60">
    <property type="match status" value="1"/>
</dbReference>
<gene>
    <name evidence="11" type="ORF">SAMN02745885_02240</name>
</gene>
<evidence type="ECO:0000313" key="11">
    <source>
        <dbReference type="EMBL" id="SKA18814.1"/>
    </source>
</evidence>
<dbReference type="InterPro" id="IPR011066">
    <property type="entry name" value="MscS_channel_C_sf"/>
</dbReference>
<dbReference type="InterPro" id="IPR010920">
    <property type="entry name" value="LSM_dom_sf"/>
</dbReference>
<dbReference type="InterPro" id="IPR006685">
    <property type="entry name" value="MscS_channel_2nd"/>
</dbReference>
<dbReference type="SUPFAM" id="SSF50182">
    <property type="entry name" value="Sm-like ribonucleoproteins"/>
    <property type="match status" value="1"/>
</dbReference>
<keyword evidence="4 7" id="KW-0812">Transmembrane</keyword>
<dbReference type="InterPro" id="IPR023408">
    <property type="entry name" value="MscS_beta-dom_sf"/>
</dbReference>
<sequence>MNFWGRFVQWVTNWDMWLAIALTLAGAWVVIRLSRIGINRFIKGSGRALTLRGILYSLVKYSVIFFVIINILDRIGFDTRSILAGAGIAGLAVGFGAQNLVRDVITGFFIILENQYTVGEYISTAGVQGFVEDMGLRVTKIRDAGGQLHIIPNGQINQVTNFHRGPLLATVDVPIAYEEDLDRALTLLERVCQQVAEEQKELIVSGPQVLGVQNFGPSEVVIRIIARVRPMEQFQIERLLRRRVMEAFNAEGVEIPYPKQVMFMSGLTKEENRPYGVETARG</sequence>
<dbReference type="InterPro" id="IPR049278">
    <property type="entry name" value="MS_channel_C"/>
</dbReference>
<dbReference type="AlphaFoldDB" id="A0A1T4RS67"/>
<dbReference type="InterPro" id="IPR049142">
    <property type="entry name" value="MS_channel_1st"/>
</dbReference>
<evidence type="ECO:0000259" key="9">
    <source>
        <dbReference type="Pfam" id="PF21082"/>
    </source>
</evidence>
<evidence type="ECO:0000256" key="3">
    <source>
        <dbReference type="ARBA" id="ARBA00022475"/>
    </source>
</evidence>
<feature type="domain" description="Mechanosensitive ion channel MscS" evidence="8">
    <location>
        <begin position="99"/>
        <end position="164"/>
    </location>
</feature>
<evidence type="ECO:0000256" key="2">
    <source>
        <dbReference type="ARBA" id="ARBA00008017"/>
    </source>
</evidence>
<dbReference type="FunFam" id="2.30.30.60:FF:000001">
    <property type="entry name" value="MscS Mechanosensitive ion channel"/>
    <property type="match status" value="1"/>
</dbReference>
<accession>A0A1T4RS67</accession>
<dbReference type="GO" id="GO:0008381">
    <property type="term" value="F:mechanosensitive monoatomic ion channel activity"/>
    <property type="evidence" value="ECO:0007669"/>
    <property type="project" value="InterPro"/>
</dbReference>
<evidence type="ECO:0000256" key="1">
    <source>
        <dbReference type="ARBA" id="ARBA00004651"/>
    </source>
</evidence>
<dbReference type="Proteomes" id="UP000189933">
    <property type="component" value="Unassembled WGS sequence"/>
</dbReference>
<dbReference type="SUPFAM" id="SSF82689">
    <property type="entry name" value="Mechanosensitive channel protein MscS (YggB), C-terminal domain"/>
    <property type="match status" value="1"/>
</dbReference>
<keyword evidence="5 7" id="KW-1133">Transmembrane helix</keyword>
<comment type="subcellular location">
    <subcellularLocation>
        <location evidence="1">Cell membrane</location>
        <topology evidence="1">Multi-pass membrane protein</topology>
    </subcellularLocation>
</comment>
<evidence type="ECO:0000259" key="8">
    <source>
        <dbReference type="Pfam" id="PF00924"/>
    </source>
</evidence>
<proteinExistence type="inferred from homology"/>
<dbReference type="Gene3D" id="1.10.287.1260">
    <property type="match status" value="1"/>
</dbReference>
<evidence type="ECO:0000256" key="4">
    <source>
        <dbReference type="ARBA" id="ARBA00022692"/>
    </source>
</evidence>
<dbReference type="PANTHER" id="PTHR30460">
    <property type="entry name" value="MODERATE CONDUCTANCE MECHANOSENSITIVE CHANNEL YBIO"/>
    <property type="match status" value="1"/>
</dbReference>